<feature type="non-terminal residue" evidence="7">
    <location>
        <position position="1"/>
    </location>
</feature>
<feature type="transmembrane region" description="Helical" evidence="5">
    <location>
        <begin position="445"/>
        <end position="463"/>
    </location>
</feature>
<feature type="chain" id="PRO_5008598743" evidence="6">
    <location>
        <begin position="18"/>
        <end position="471"/>
    </location>
</feature>
<dbReference type="Pfam" id="PF07690">
    <property type="entry name" value="MFS_1"/>
    <property type="match status" value="1"/>
</dbReference>
<feature type="non-terminal residue" evidence="7">
    <location>
        <position position="471"/>
    </location>
</feature>
<keyword evidence="8" id="KW-1185">Reference proteome</keyword>
<dbReference type="AlphaFoldDB" id="A0A1B7TG83"/>
<feature type="transmembrane region" description="Helical" evidence="5">
    <location>
        <begin position="411"/>
        <end position="433"/>
    </location>
</feature>
<dbReference type="OrthoDB" id="3026777at2759"/>
<organism evidence="7 8">
    <name type="scientific">Hanseniaspora valbyensis NRRL Y-1626</name>
    <dbReference type="NCBI Taxonomy" id="766949"/>
    <lineage>
        <taxon>Eukaryota</taxon>
        <taxon>Fungi</taxon>
        <taxon>Dikarya</taxon>
        <taxon>Ascomycota</taxon>
        <taxon>Saccharomycotina</taxon>
        <taxon>Saccharomycetes</taxon>
        <taxon>Saccharomycodales</taxon>
        <taxon>Saccharomycodaceae</taxon>
        <taxon>Hanseniaspora</taxon>
    </lineage>
</organism>
<comment type="subcellular location">
    <subcellularLocation>
        <location evidence="1">Membrane</location>
        <topology evidence="1">Multi-pass membrane protein</topology>
    </subcellularLocation>
</comment>
<dbReference type="SUPFAM" id="SSF103473">
    <property type="entry name" value="MFS general substrate transporter"/>
    <property type="match status" value="1"/>
</dbReference>
<feature type="transmembrane region" description="Helical" evidence="5">
    <location>
        <begin position="184"/>
        <end position="202"/>
    </location>
</feature>
<gene>
    <name evidence="7" type="ORF">HANVADRAFT_16563</name>
</gene>
<dbReference type="GO" id="GO:0022857">
    <property type="term" value="F:transmembrane transporter activity"/>
    <property type="evidence" value="ECO:0007669"/>
    <property type="project" value="InterPro"/>
</dbReference>
<evidence type="ECO:0000256" key="5">
    <source>
        <dbReference type="SAM" id="Phobius"/>
    </source>
</evidence>
<feature type="transmembrane region" description="Helical" evidence="5">
    <location>
        <begin position="113"/>
        <end position="139"/>
    </location>
</feature>
<evidence type="ECO:0000256" key="4">
    <source>
        <dbReference type="ARBA" id="ARBA00023136"/>
    </source>
</evidence>
<evidence type="ECO:0000313" key="7">
    <source>
        <dbReference type="EMBL" id="OBA27734.1"/>
    </source>
</evidence>
<evidence type="ECO:0000256" key="1">
    <source>
        <dbReference type="ARBA" id="ARBA00004141"/>
    </source>
</evidence>
<keyword evidence="4 5" id="KW-0472">Membrane</keyword>
<feature type="transmembrane region" description="Helical" evidence="5">
    <location>
        <begin position="378"/>
        <end position="399"/>
    </location>
</feature>
<feature type="transmembrane region" description="Helical" evidence="5">
    <location>
        <begin position="83"/>
        <end position="101"/>
    </location>
</feature>
<feature type="transmembrane region" description="Helical" evidence="5">
    <location>
        <begin position="312"/>
        <end position="333"/>
    </location>
</feature>
<reference evidence="8" key="1">
    <citation type="journal article" date="2016" name="Proc. Natl. Acad. Sci. U.S.A.">
        <title>Comparative genomics of biotechnologically important yeasts.</title>
        <authorList>
            <person name="Riley R."/>
            <person name="Haridas S."/>
            <person name="Wolfe K.H."/>
            <person name="Lopes M.R."/>
            <person name="Hittinger C.T."/>
            <person name="Goeker M."/>
            <person name="Salamov A.A."/>
            <person name="Wisecaver J.H."/>
            <person name="Long T.M."/>
            <person name="Calvey C.H."/>
            <person name="Aerts A.L."/>
            <person name="Barry K.W."/>
            <person name="Choi C."/>
            <person name="Clum A."/>
            <person name="Coughlan A.Y."/>
            <person name="Deshpande S."/>
            <person name="Douglass A.P."/>
            <person name="Hanson S.J."/>
            <person name="Klenk H.-P."/>
            <person name="LaButti K.M."/>
            <person name="Lapidus A."/>
            <person name="Lindquist E.A."/>
            <person name="Lipzen A.M."/>
            <person name="Meier-Kolthoff J.P."/>
            <person name="Ohm R.A."/>
            <person name="Otillar R.P."/>
            <person name="Pangilinan J.L."/>
            <person name="Peng Y."/>
            <person name="Rokas A."/>
            <person name="Rosa C.A."/>
            <person name="Scheuner C."/>
            <person name="Sibirny A.A."/>
            <person name="Slot J.C."/>
            <person name="Stielow J.B."/>
            <person name="Sun H."/>
            <person name="Kurtzman C.P."/>
            <person name="Blackwell M."/>
            <person name="Grigoriev I.V."/>
            <person name="Jeffries T.W."/>
        </authorList>
    </citation>
    <scope>NUCLEOTIDE SEQUENCE [LARGE SCALE GENOMIC DNA]</scope>
    <source>
        <strain evidence="8">NRRL Y-1626</strain>
    </source>
</reference>
<evidence type="ECO:0000313" key="8">
    <source>
        <dbReference type="Proteomes" id="UP000092321"/>
    </source>
</evidence>
<proteinExistence type="predicted"/>
<keyword evidence="3 5" id="KW-1133">Transmembrane helix</keyword>
<feature type="transmembrane region" description="Helical" evidence="5">
    <location>
        <begin position="272"/>
        <end position="300"/>
    </location>
</feature>
<feature type="signal peptide" evidence="6">
    <location>
        <begin position="1"/>
        <end position="17"/>
    </location>
</feature>
<dbReference type="PANTHER" id="PTHR23507">
    <property type="entry name" value="ZGC:174356"/>
    <property type="match status" value="1"/>
</dbReference>
<dbReference type="GO" id="GO:0016020">
    <property type="term" value="C:membrane"/>
    <property type="evidence" value="ECO:0007669"/>
    <property type="project" value="UniProtKB-SubCell"/>
</dbReference>
<dbReference type="Gene3D" id="1.20.1250.20">
    <property type="entry name" value="MFS general substrate transporter like domains"/>
    <property type="match status" value="1"/>
</dbReference>
<keyword evidence="6" id="KW-0732">Signal</keyword>
<dbReference type="InterPro" id="IPR011701">
    <property type="entry name" value="MFS"/>
</dbReference>
<feature type="transmembrane region" description="Helical" evidence="5">
    <location>
        <begin position="151"/>
        <end position="172"/>
    </location>
</feature>
<accession>A0A1B7TG83</accession>
<sequence length="471" mass="54110">RPNIYVLFVLVAFKVLAENMVLSIILDQTLQKISIYMKHQDPIDIQHEYTIFQSYTSIIQSLSGFIMCSYYANLSDMHGRVHVLKICAWWTILGSIANIYLYCFESVKYNRWIYIILYCVEGMNGGVLSLTAIGSSYIFDIADKTERFVKLSIFMSIIYGSIGIGPLIGSFLVAKNFVDNAKMIYLASIINGLYFFGCSFLLKESRKEHDRRESQTIYNLQQQERKNKKNNLNWKQRLLHSINFKHEVIDLFKPLQTLWVPKTHLGSLIPRFNVLVLIFIEIFVNGFIEGCVPAVIAFAMFEFNWTSVEIGWFYSISGIIRCLVLLIVVPNLLHFLQKKLPVLNDSIDRIDKTYLNFFLLFSVLGFMSMILLQSATGVYLNAVFLSLTAFAIPTIQNVIIKYSSKKNTSVVFAGIAILRNLVQLVTPPILLKIYSITLLSDPLKFLYIPLIFSIFSVFLLKLVRIIEDEDL</sequence>
<comment type="caution">
    <text evidence="7">The sequence shown here is derived from an EMBL/GenBank/DDBJ whole genome shotgun (WGS) entry which is preliminary data.</text>
</comment>
<dbReference type="PANTHER" id="PTHR23507:SF1">
    <property type="entry name" value="FI18259P1-RELATED"/>
    <property type="match status" value="1"/>
</dbReference>
<evidence type="ECO:0000256" key="2">
    <source>
        <dbReference type="ARBA" id="ARBA00022692"/>
    </source>
</evidence>
<dbReference type="InterPro" id="IPR036259">
    <property type="entry name" value="MFS_trans_sf"/>
</dbReference>
<protein>
    <submittedName>
        <fullName evidence="7">MFS general substrate transporter</fullName>
    </submittedName>
</protein>
<keyword evidence="2 5" id="KW-0812">Transmembrane</keyword>
<name>A0A1B7TG83_9ASCO</name>
<dbReference type="EMBL" id="LXPE01000007">
    <property type="protein sequence ID" value="OBA27734.1"/>
    <property type="molecule type" value="Genomic_DNA"/>
</dbReference>
<evidence type="ECO:0000256" key="3">
    <source>
        <dbReference type="ARBA" id="ARBA00022989"/>
    </source>
</evidence>
<feature type="transmembrane region" description="Helical" evidence="5">
    <location>
        <begin position="354"/>
        <end position="372"/>
    </location>
</feature>
<dbReference type="Proteomes" id="UP000092321">
    <property type="component" value="Unassembled WGS sequence"/>
</dbReference>
<evidence type="ECO:0000256" key="6">
    <source>
        <dbReference type="SAM" id="SignalP"/>
    </source>
</evidence>